<dbReference type="Gene3D" id="3.40.190.10">
    <property type="entry name" value="Periplasmic binding protein-like II"/>
    <property type="match status" value="2"/>
</dbReference>
<dbReference type="InterPro" id="IPR058163">
    <property type="entry name" value="LysR-type_TF_proteobact-type"/>
</dbReference>
<feature type="domain" description="HTH lysR-type" evidence="6">
    <location>
        <begin position="49"/>
        <end position="106"/>
    </location>
</feature>
<dbReference type="RefSeq" id="WP_211855514.1">
    <property type="nucleotide sequence ID" value="NZ_JAAGBB010000040.1"/>
</dbReference>
<sequence>MPGPRLRPGSDHPDGGWTRGENRSTNGAPMARWRRARRELAGIMVGSRLPLRGIAIFEAAARLGSFRAAAAELRLTPSAVSHQIRLLELILGVSLFVREGRGVSLSADGVDYARSVRPLFQRLRKATHDIARRSGRAEINNLVKIHTPPSLASRWLLPRLPRFLSDFPGIDIRVNSDPSLSDEADVVIAFGDAERWQHQARLFLLETTQPLCAPALLAGGQIRKPGDLLLLPLISTRVTSLSWDDWFQRQKVELDQAGLKPIQFNPSHLAIDAAVNGLGVILESDILTREDLASGRLVTPFPGSGVVAASYWLLPLKETRAPSAVETVYQWLLDQAASERPGGDA</sequence>
<feature type="region of interest" description="Disordered" evidence="5">
    <location>
        <begin position="1"/>
        <end position="29"/>
    </location>
</feature>
<evidence type="ECO:0000256" key="1">
    <source>
        <dbReference type="ARBA" id="ARBA00009437"/>
    </source>
</evidence>
<keyword evidence="3" id="KW-0238">DNA-binding</keyword>
<dbReference type="Pfam" id="PF00126">
    <property type="entry name" value="HTH_1"/>
    <property type="match status" value="1"/>
</dbReference>
<dbReference type="InterPro" id="IPR005119">
    <property type="entry name" value="LysR_subst-bd"/>
</dbReference>
<evidence type="ECO:0000313" key="8">
    <source>
        <dbReference type="Proteomes" id="UP001196870"/>
    </source>
</evidence>
<dbReference type="Proteomes" id="UP001196870">
    <property type="component" value="Unassembled WGS sequence"/>
</dbReference>
<evidence type="ECO:0000256" key="3">
    <source>
        <dbReference type="ARBA" id="ARBA00023125"/>
    </source>
</evidence>
<dbReference type="Gene3D" id="1.10.10.10">
    <property type="entry name" value="Winged helix-like DNA-binding domain superfamily/Winged helix DNA-binding domain"/>
    <property type="match status" value="1"/>
</dbReference>
<name>A0ABS5F5F4_9PROT</name>
<reference evidence="8" key="1">
    <citation type="journal article" date="2021" name="Syst. Appl. Microbiol.">
        <title>Roseomonas hellenica sp. nov., isolated from roots of wild-growing Alkanna tinctoria.</title>
        <authorList>
            <person name="Rat A."/>
            <person name="Naranjo H.D."/>
            <person name="Lebbe L."/>
            <person name="Cnockaert M."/>
            <person name="Krigas N."/>
            <person name="Grigoriadou K."/>
            <person name="Maloupa E."/>
            <person name="Willems A."/>
        </authorList>
    </citation>
    <scope>NUCLEOTIDE SEQUENCE [LARGE SCALE GENOMIC DNA]</scope>
    <source>
        <strain evidence="8">LMG 31523</strain>
    </source>
</reference>
<gene>
    <name evidence="7" type="ORF">GXW71_25495</name>
</gene>
<evidence type="ECO:0000256" key="5">
    <source>
        <dbReference type="SAM" id="MobiDB-lite"/>
    </source>
</evidence>
<dbReference type="PROSITE" id="PS50931">
    <property type="entry name" value="HTH_LYSR"/>
    <property type="match status" value="1"/>
</dbReference>
<keyword evidence="8" id="KW-1185">Reference proteome</keyword>
<organism evidence="7 8">
    <name type="scientific">Plastoroseomonas hellenica</name>
    <dbReference type="NCBI Taxonomy" id="2687306"/>
    <lineage>
        <taxon>Bacteria</taxon>
        <taxon>Pseudomonadati</taxon>
        <taxon>Pseudomonadota</taxon>
        <taxon>Alphaproteobacteria</taxon>
        <taxon>Acetobacterales</taxon>
        <taxon>Acetobacteraceae</taxon>
        <taxon>Plastoroseomonas</taxon>
    </lineage>
</organism>
<dbReference type="SUPFAM" id="SSF53850">
    <property type="entry name" value="Periplasmic binding protein-like II"/>
    <property type="match status" value="1"/>
</dbReference>
<dbReference type="PRINTS" id="PR00039">
    <property type="entry name" value="HTHLYSR"/>
</dbReference>
<dbReference type="InterPro" id="IPR036388">
    <property type="entry name" value="WH-like_DNA-bd_sf"/>
</dbReference>
<dbReference type="Pfam" id="PF03466">
    <property type="entry name" value="LysR_substrate"/>
    <property type="match status" value="1"/>
</dbReference>
<evidence type="ECO:0000256" key="4">
    <source>
        <dbReference type="ARBA" id="ARBA00023163"/>
    </source>
</evidence>
<dbReference type="PANTHER" id="PTHR30537">
    <property type="entry name" value="HTH-TYPE TRANSCRIPTIONAL REGULATOR"/>
    <property type="match status" value="1"/>
</dbReference>
<dbReference type="CDD" id="cd08432">
    <property type="entry name" value="PBP2_GcdR_TrpI_HvrB_AmpR_like"/>
    <property type="match status" value="1"/>
</dbReference>
<proteinExistence type="inferred from homology"/>
<dbReference type="SUPFAM" id="SSF46785">
    <property type="entry name" value="Winged helix' DNA-binding domain"/>
    <property type="match status" value="1"/>
</dbReference>
<evidence type="ECO:0000313" key="7">
    <source>
        <dbReference type="EMBL" id="MBR0667736.1"/>
    </source>
</evidence>
<protein>
    <submittedName>
        <fullName evidence="7">LysR family transcriptional regulator</fullName>
    </submittedName>
</protein>
<keyword evidence="2" id="KW-0805">Transcription regulation</keyword>
<dbReference type="InterPro" id="IPR036390">
    <property type="entry name" value="WH_DNA-bd_sf"/>
</dbReference>
<dbReference type="EMBL" id="JAAGBB010000040">
    <property type="protein sequence ID" value="MBR0667736.1"/>
    <property type="molecule type" value="Genomic_DNA"/>
</dbReference>
<evidence type="ECO:0000259" key="6">
    <source>
        <dbReference type="PROSITE" id="PS50931"/>
    </source>
</evidence>
<evidence type="ECO:0000256" key="2">
    <source>
        <dbReference type="ARBA" id="ARBA00023015"/>
    </source>
</evidence>
<accession>A0ABS5F5F4</accession>
<comment type="similarity">
    <text evidence="1">Belongs to the LysR transcriptional regulatory family.</text>
</comment>
<comment type="caution">
    <text evidence="7">The sequence shown here is derived from an EMBL/GenBank/DDBJ whole genome shotgun (WGS) entry which is preliminary data.</text>
</comment>
<dbReference type="PANTHER" id="PTHR30537:SF58">
    <property type="entry name" value="HTH-TYPE TRANSCRIPTIONAL REGULATOR PERR"/>
    <property type="match status" value="1"/>
</dbReference>
<dbReference type="InterPro" id="IPR000847">
    <property type="entry name" value="LysR_HTH_N"/>
</dbReference>
<keyword evidence="4" id="KW-0804">Transcription</keyword>